<dbReference type="CDD" id="cd14948">
    <property type="entry name" value="BACON"/>
    <property type="match status" value="2"/>
</dbReference>
<dbReference type="InterPro" id="IPR051244">
    <property type="entry name" value="TCAF"/>
</dbReference>
<name>A0A0E2AK30_BACFG</name>
<accession>A0A0E2AK30</accession>
<dbReference type="AlphaFoldDB" id="A0A0E2AK30"/>
<dbReference type="SMART" id="SM01276">
    <property type="entry name" value="M60-like"/>
    <property type="match status" value="1"/>
</dbReference>
<dbReference type="PATRIC" id="fig|997883.3.peg.3902"/>
<dbReference type="Pfam" id="PF13402">
    <property type="entry name" value="Peptidase_M60"/>
    <property type="match status" value="1"/>
</dbReference>
<dbReference type="Gene3D" id="2.60.120.1250">
    <property type="entry name" value="Peptidase M60, enhancin-like domain 1"/>
    <property type="match status" value="1"/>
</dbReference>
<proteinExistence type="predicted"/>
<protein>
    <recommendedName>
        <fullName evidence="2">Peptidase M60 domain-containing protein</fullName>
    </recommendedName>
</protein>
<dbReference type="Gene3D" id="1.10.390.30">
    <property type="entry name" value="Peptidase M60, enhancin-like domain 3"/>
    <property type="match status" value="1"/>
</dbReference>
<dbReference type="RefSeq" id="WP_005798674.1">
    <property type="nucleotide sequence ID" value="NZ_JH724217.1"/>
</dbReference>
<dbReference type="Gene3D" id="2.60.40.10">
    <property type="entry name" value="Immunoglobulins"/>
    <property type="match status" value="2"/>
</dbReference>
<dbReference type="HOGENOM" id="CLU_012663_0_0_10"/>
<dbReference type="PROSITE" id="PS51723">
    <property type="entry name" value="PEPTIDASE_M60"/>
    <property type="match status" value="1"/>
</dbReference>
<dbReference type="GeneID" id="60366615"/>
<gene>
    <name evidence="3" type="ORF">HMPREF1056_03690</name>
</gene>
<dbReference type="InterPro" id="IPR024361">
    <property type="entry name" value="BACON"/>
</dbReference>
<dbReference type="Gene3D" id="2.60.120.260">
    <property type="entry name" value="Galactose-binding domain-like"/>
    <property type="match status" value="1"/>
</dbReference>
<dbReference type="InterPro" id="IPR013783">
    <property type="entry name" value="Ig-like_fold"/>
</dbReference>
<feature type="signal peptide" evidence="1">
    <location>
        <begin position="1"/>
        <end position="20"/>
    </location>
</feature>
<feature type="chain" id="PRO_5002392060" description="Peptidase M60 domain-containing protein" evidence="1">
    <location>
        <begin position="21"/>
        <end position="939"/>
    </location>
</feature>
<sequence length="939" mass="103597">MKKHLILMISAAIIPLLLYACSAEEERALTSTTLEVAQSAIDFKSDAGTRDIAIVTNADHWTARSDKDWCSVAVNESTLTVNVSGYDGKETREAVIKVTADGLAETVNVRQLGSEPAILISQQIFTVEASGSDIAFDVTTNVSVTITLPEWIKEKPAGTRASEMVTTTHNYIVTANPEDSERTGNITVKEVGGELEALVSVTQKGLGEYESGNLEGIKDDIKVPVESGEASSFQGGSNIDKSFDGDMSTIYHSNWNNAGDHYFPITLTYNFAAGSDMDYLIYYPRTSGPNGNFKEVEIRVKSNANTRGTDEWNTVMTKNFGGTNAAVRVNFPKAQIGVTSVQFIVKSGSGDGQGFAACAEMEFYKKNPDAFDPLTLFTDGTCSELKPGLTDEEIENCPYSFYKNIAYYMKQGKYPAEFRIQEYKAWPHPDAQSETHKTSPYSLRDNPTGISVKDGEQLMIFVGDTHGQTVSAVIQNLDVPGGDGFGGTSYPLSEGANKITARNKGLMYILYHTPDYETAQPVKIHIASGQVNGYFDVAKHQASDWNKLLSNAVDKYFDVVGHYAHLTFPTERFRTHTPDGKALIDAYDQIVNSEMELMGLYKYNKLFKNRMYLHVMYTSYMYATSYHTAYNDGTLAELCNVDKLKTSACWGPAHEIGHCNQTRPGLKWLGTTEVTNNIMSEYIQTTIFGQPSRLQTEDMGDGSRNRYSKAWTQIIAAGAPHGNFGSDSDVFCKLVPFWQLELYFGKVLGRTPLQQSDKGGFYPDVYEYIRTHDNLRTAGEQQTEFVYICSLIAKANLLDFFTKWGFLTPVDITVDDYGTGKLTVTQARIDEIRSRVEALGYPKPDVALEYITDNSVELYKDKPGIVAGTATRSGSTFTMTNWKNVAAYEVVDETGKKVCISDGLLAPSGTATFTMKTAWKDGFKVYAVSATGARTAVTF</sequence>
<evidence type="ECO:0000313" key="4">
    <source>
        <dbReference type="Proteomes" id="UP000003879"/>
    </source>
</evidence>
<reference evidence="3 4" key="1">
    <citation type="submission" date="2012-02" db="EMBL/GenBank/DDBJ databases">
        <title>The Genome Sequence of Bacteroides fragilis CL07T12C05.</title>
        <authorList>
            <consortium name="The Broad Institute Genome Sequencing Platform"/>
            <person name="Earl A."/>
            <person name="Ward D."/>
            <person name="Feldgarden M."/>
            <person name="Gevers D."/>
            <person name="Zitomersky N.L."/>
            <person name="Coyne M.J."/>
            <person name="Comstock L.E."/>
            <person name="Young S.K."/>
            <person name="Zeng Q."/>
            <person name="Gargeya S."/>
            <person name="Fitzgerald M."/>
            <person name="Haas B."/>
            <person name="Abouelleil A."/>
            <person name="Alvarado L."/>
            <person name="Arachchi H.M."/>
            <person name="Berlin A."/>
            <person name="Chapman S.B."/>
            <person name="Gearin G."/>
            <person name="Goldberg J."/>
            <person name="Griggs A."/>
            <person name="Gujja S."/>
            <person name="Hansen M."/>
            <person name="Heiman D."/>
            <person name="Howarth C."/>
            <person name="Larimer J."/>
            <person name="Lui A."/>
            <person name="MacDonald P.J.P."/>
            <person name="McCowen C."/>
            <person name="Montmayeur A."/>
            <person name="Murphy C."/>
            <person name="Neiman D."/>
            <person name="Pearson M."/>
            <person name="Priest M."/>
            <person name="Roberts A."/>
            <person name="Saif S."/>
            <person name="Shea T."/>
            <person name="Sisk P."/>
            <person name="Stolte C."/>
            <person name="Sykes S."/>
            <person name="Wortman J."/>
            <person name="Nusbaum C."/>
            <person name="Birren B."/>
        </authorList>
    </citation>
    <scope>NUCLEOTIDE SEQUENCE [LARGE SCALE GENOMIC DNA]</scope>
    <source>
        <strain evidence="3 4">CL07T12C05</strain>
    </source>
</reference>
<comment type="caution">
    <text evidence="3">The sequence shown here is derived from an EMBL/GenBank/DDBJ whole genome shotgun (WGS) entry which is preliminary data.</text>
</comment>
<dbReference type="InterPro" id="IPR042279">
    <property type="entry name" value="Pep_M60_3"/>
</dbReference>
<dbReference type="InterPro" id="IPR031161">
    <property type="entry name" value="Peptidase_M60_dom"/>
</dbReference>
<dbReference type="Gene3D" id="3.40.390.80">
    <property type="entry name" value="Peptidase M60, enhancin-like domain 2"/>
    <property type="match status" value="1"/>
</dbReference>
<dbReference type="PANTHER" id="PTHR15730:SF5">
    <property type="entry name" value="SI:CH211-210B2.2-RELATED"/>
    <property type="match status" value="1"/>
</dbReference>
<dbReference type="Pfam" id="PF13004">
    <property type="entry name" value="BACON"/>
    <property type="match status" value="2"/>
</dbReference>
<dbReference type="SUPFAM" id="SSF49785">
    <property type="entry name" value="Galactose-binding domain-like"/>
    <property type="match status" value="1"/>
</dbReference>
<dbReference type="EMBL" id="AGXN01000022">
    <property type="protein sequence ID" value="EIY90907.1"/>
    <property type="molecule type" value="Genomic_DNA"/>
</dbReference>
<evidence type="ECO:0000313" key="3">
    <source>
        <dbReference type="EMBL" id="EIY90907.1"/>
    </source>
</evidence>
<dbReference type="SMR" id="A0A0E2AK30"/>
<dbReference type="PANTHER" id="PTHR15730">
    <property type="entry name" value="EXPERIMENTAL AUTOIMMUNE PROSTATITIS ANTIGEN 2-RELATED"/>
    <property type="match status" value="1"/>
</dbReference>
<dbReference type="InterPro" id="IPR008979">
    <property type="entry name" value="Galactose-bd-like_sf"/>
</dbReference>
<dbReference type="Pfam" id="PF00754">
    <property type="entry name" value="F5_F8_type_C"/>
    <property type="match status" value="1"/>
</dbReference>
<evidence type="ECO:0000259" key="2">
    <source>
        <dbReference type="PROSITE" id="PS51723"/>
    </source>
</evidence>
<organism evidence="3 4">
    <name type="scientific">Bacteroides fragilis CL07T12C05</name>
    <dbReference type="NCBI Taxonomy" id="997883"/>
    <lineage>
        <taxon>Bacteria</taxon>
        <taxon>Pseudomonadati</taxon>
        <taxon>Bacteroidota</taxon>
        <taxon>Bacteroidia</taxon>
        <taxon>Bacteroidales</taxon>
        <taxon>Bacteroidaceae</taxon>
        <taxon>Bacteroides</taxon>
    </lineage>
</organism>
<dbReference type="InterPro" id="IPR000421">
    <property type="entry name" value="FA58C"/>
</dbReference>
<dbReference type="PROSITE" id="PS51257">
    <property type="entry name" value="PROKAR_LIPOPROTEIN"/>
    <property type="match status" value="1"/>
</dbReference>
<keyword evidence="1" id="KW-0732">Signal</keyword>
<feature type="domain" description="Peptidase M60" evidence="2">
    <location>
        <begin position="443"/>
        <end position="745"/>
    </location>
</feature>
<dbReference type="Proteomes" id="UP000003879">
    <property type="component" value="Unassembled WGS sequence"/>
</dbReference>
<evidence type="ECO:0000256" key="1">
    <source>
        <dbReference type="SAM" id="SignalP"/>
    </source>
</evidence>